<keyword evidence="1" id="KW-0732">Signal</keyword>
<dbReference type="GO" id="GO:0030288">
    <property type="term" value="C:outer membrane-bounded periplasmic space"/>
    <property type="evidence" value="ECO:0007669"/>
    <property type="project" value="TreeGrafter"/>
</dbReference>
<dbReference type="KEGG" id="tle:Tlet_1339"/>
<organism evidence="2 3">
    <name type="scientific">Pseudothermotoga lettingae (strain ATCC BAA-301 / DSM 14385 / NBRC 107922 / TMO)</name>
    <name type="common">Thermotoga lettingae</name>
    <dbReference type="NCBI Taxonomy" id="416591"/>
    <lineage>
        <taxon>Bacteria</taxon>
        <taxon>Thermotogati</taxon>
        <taxon>Thermotogota</taxon>
        <taxon>Thermotogae</taxon>
        <taxon>Thermotogales</taxon>
        <taxon>Thermotogaceae</taxon>
        <taxon>Pseudothermotoga</taxon>
    </lineage>
</organism>
<dbReference type="RefSeq" id="WP_012003372.1">
    <property type="nucleotide sequence ID" value="NC_009828.1"/>
</dbReference>
<gene>
    <name evidence="2" type="ordered locus">Tlet_1339</name>
</gene>
<sequence length="342" mass="39070" precursor="true">MKKLFLMVFILTVICSNIFSAGKLNVSTWGFNLDLLDKNISKPFFEKYGVEIVREIGNNSVRLTKLISQKNNPVIDVVHFVDYYAALALKNGLLQPIDISKLSNYNDLYEFAKDPLGNHYGIGYTVYSLGIVYRTDKIKRPVTSWKDFWSEDVADHISLPNITTTQGPALMMHFNKIFGQDAYDPELNAAFEKVVQLSKNVVTFYNTSSELINLFKMGEVWMAPVTRFSWGQFLETGLPLAWVIPEEGMLGFLNVVCIINGAKNMESSYKYIDFIISQEVQQAEAMDLVDSPVNVKVSVPPEIAEKLTYGKEHINSLVFYDANFIVENYDRWIDKWNRMIAQ</sequence>
<dbReference type="PANTHER" id="PTHR30006">
    <property type="entry name" value="THIAMINE-BINDING PERIPLASMIC PROTEIN-RELATED"/>
    <property type="match status" value="1"/>
</dbReference>
<dbReference type="AlphaFoldDB" id="A8F6W2"/>
<dbReference type="SUPFAM" id="SSF53850">
    <property type="entry name" value="Periplasmic binding protein-like II"/>
    <property type="match status" value="1"/>
</dbReference>
<dbReference type="InterPro" id="IPR006059">
    <property type="entry name" value="SBP"/>
</dbReference>
<reference evidence="2 3" key="1">
    <citation type="submission" date="2007-08" db="EMBL/GenBank/DDBJ databases">
        <title>Complete sequence of Thermotoga lettingae TMO.</title>
        <authorList>
            <consortium name="US DOE Joint Genome Institute"/>
            <person name="Copeland A."/>
            <person name="Lucas S."/>
            <person name="Lapidus A."/>
            <person name="Barry K."/>
            <person name="Glavina del Rio T."/>
            <person name="Dalin E."/>
            <person name="Tice H."/>
            <person name="Pitluck S."/>
            <person name="Foster B."/>
            <person name="Bruce D."/>
            <person name="Schmutz J."/>
            <person name="Larimer F."/>
            <person name="Land M."/>
            <person name="Hauser L."/>
            <person name="Kyrpides N."/>
            <person name="Mikhailova N."/>
            <person name="Nelson K."/>
            <person name="Gogarten J.P."/>
            <person name="Noll K."/>
            <person name="Richardson P."/>
        </authorList>
    </citation>
    <scope>NUCLEOTIDE SEQUENCE [LARGE SCALE GENOMIC DNA]</scope>
    <source>
        <strain evidence="3">ATCC BAA-301 / DSM 14385 / NBRC 107922 / TMO</strain>
    </source>
</reference>
<dbReference type="Pfam" id="PF13416">
    <property type="entry name" value="SBP_bac_8"/>
    <property type="match status" value="1"/>
</dbReference>
<dbReference type="SMR" id="A8F6W2"/>
<dbReference type="InterPro" id="IPR001188">
    <property type="entry name" value="Sperm_putr-bd"/>
</dbReference>
<dbReference type="GO" id="GO:0015846">
    <property type="term" value="P:polyamine transport"/>
    <property type="evidence" value="ECO:0007669"/>
    <property type="project" value="InterPro"/>
</dbReference>
<dbReference type="GO" id="GO:0030976">
    <property type="term" value="F:thiamine pyrophosphate binding"/>
    <property type="evidence" value="ECO:0007669"/>
    <property type="project" value="TreeGrafter"/>
</dbReference>
<proteinExistence type="predicted"/>
<dbReference type="GO" id="GO:0019808">
    <property type="term" value="F:polyamine binding"/>
    <property type="evidence" value="ECO:0007669"/>
    <property type="project" value="InterPro"/>
</dbReference>
<reference evidence="2 3" key="2">
    <citation type="journal article" date="2009" name="Proc. Natl. Acad. Sci. U.S.A.">
        <title>On the chimeric nature, thermophilic origin, and phylogenetic placement of the Thermotogales.</title>
        <authorList>
            <person name="Zhaxybayeva O."/>
            <person name="Swithers K.S."/>
            <person name="Lapierre P."/>
            <person name="Fournier G.P."/>
            <person name="Bickhart D.M."/>
            <person name="DeBoy R.T."/>
            <person name="Nelson K.E."/>
            <person name="Nesbo C.L."/>
            <person name="Doolittle W.F."/>
            <person name="Gogarten J.P."/>
            <person name="Noll K.M."/>
        </authorList>
    </citation>
    <scope>NUCLEOTIDE SEQUENCE [LARGE SCALE GENOMIC DNA]</scope>
    <source>
        <strain evidence="3">ATCC BAA-301 / DSM 14385 / NBRC 107922 / TMO</strain>
    </source>
</reference>
<dbReference type="eggNOG" id="COG0687">
    <property type="taxonomic scope" value="Bacteria"/>
</dbReference>
<dbReference type="GO" id="GO:0030975">
    <property type="term" value="F:thiamine binding"/>
    <property type="evidence" value="ECO:0007669"/>
    <property type="project" value="TreeGrafter"/>
</dbReference>
<dbReference type="STRING" id="416591.Tlet_1339"/>
<evidence type="ECO:0000256" key="1">
    <source>
        <dbReference type="ARBA" id="ARBA00022729"/>
    </source>
</evidence>
<accession>A8F6W2</accession>
<evidence type="ECO:0000313" key="3">
    <source>
        <dbReference type="Proteomes" id="UP000002016"/>
    </source>
</evidence>
<dbReference type="Proteomes" id="UP000002016">
    <property type="component" value="Chromosome"/>
</dbReference>
<dbReference type="CDD" id="cd13589">
    <property type="entry name" value="PBP2_polyamine_RpCGA009"/>
    <property type="match status" value="1"/>
</dbReference>
<evidence type="ECO:0000313" key="2">
    <source>
        <dbReference type="EMBL" id="ABV33896.1"/>
    </source>
</evidence>
<protein>
    <submittedName>
        <fullName evidence="2">Extracellular solute-binding protein family 1</fullName>
    </submittedName>
</protein>
<dbReference type="GO" id="GO:0015888">
    <property type="term" value="P:thiamine transport"/>
    <property type="evidence" value="ECO:0007669"/>
    <property type="project" value="TreeGrafter"/>
</dbReference>
<dbReference type="HOGENOM" id="CLU_026974_4_0_0"/>
<dbReference type="PRINTS" id="PR00909">
    <property type="entry name" value="SPERMDNBNDNG"/>
</dbReference>
<dbReference type="Gene3D" id="3.40.190.10">
    <property type="entry name" value="Periplasmic binding protein-like II"/>
    <property type="match status" value="2"/>
</dbReference>
<dbReference type="PANTHER" id="PTHR30006:SF2">
    <property type="entry name" value="ABC TRANSPORTER SUBSTRATE-BINDING PROTEIN"/>
    <property type="match status" value="1"/>
</dbReference>
<keyword evidence="3" id="KW-1185">Reference proteome</keyword>
<dbReference type="EMBL" id="CP000812">
    <property type="protein sequence ID" value="ABV33896.1"/>
    <property type="molecule type" value="Genomic_DNA"/>
</dbReference>
<name>A8F6W2_PSELT</name>